<keyword evidence="3" id="KW-1185">Reference proteome</keyword>
<proteinExistence type="predicted"/>
<dbReference type="AlphaFoldDB" id="A0AAE1E2Z6"/>
<dbReference type="EMBL" id="JAWDGP010001389">
    <property type="protein sequence ID" value="KAK3792092.1"/>
    <property type="molecule type" value="Genomic_DNA"/>
</dbReference>
<protein>
    <submittedName>
        <fullName evidence="2">Uncharacterized protein</fullName>
    </submittedName>
</protein>
<organism evidence="2 3">
    <name type="scientific">Elysia crispata</name>
    <name type="common">lettuce slug</name>
    <dbReference type="NCBI Taxonomy" id="231223"/>
    <lineage>
        <taxon>Eukaryota</taxon>
        <taxon>Metazoa</taxon>
        <taxon>Spiralia</taxon>
        <taxon>Lophotrochozoa</taxon>
        <taxon>Mollusca</taxon>
        <taxon>Gastropoda</taxon>
        <taxon>Heterobranchia</taxon>
        <taxon>Euthyneura</taxon>
        <taxon>Panpulmonata</taxon>
        <taxon>Sacoglossa</taxon>
        <taxon>Placobranchoidea</taxon>
        <taxon>Plakobranchidae</taxon>
        <taxon>Elysia</taxon>
    </lineage>
</organism>
<evidence type="ECO:0000313" key="3">
    <source>
        <dbReference type="Proteomes" id="UP001283361"/>
    </source>
</evidence>
<name>A0AAE1E2Z6_9GAST</name>
<evidence type="ECO:0000256" key="1">
    <source>
        <dbReference type="SAM" id="MobiDB-lite"/>
    </source>
</evidence>
<accession>A0AAE1E2Z6</accession>
<comment type="caution">
    <text evidence="2">The sequence shown here is derived from an EMBL/GenBank/DDBJ whole genome shotgun (WGS) entry which is preliminary data.</text>
</comment>
<evidence type="ECO:0000313" key="2">
    <source>
        <dbReference type="EMBL" id="KAK3792092.1"/>
    </source>
</evidence>
<dbReference type="Proteomes" id="UP001283361">
    <property type="component" value="Unassembled WGS sequence"/>
</dbReference>
<sequence length="532" mass="58507">MSDELKGGKNYQVFFMSFHGWPSGIDGDSGRGEGVWERSWLGWRSDILQKIWVLFVMSLSNTQARKMLMVKAVELLAGRDLGVGGIRRNSASVESARPDSSRLQVSIGWVTPLSRCQGYEELFLFSHPSPLELGLEVPHQKSRYCTRNDEEHCEIEQDCPGHGTHRPWLSPESFLSRGSLLIITASLSYNARYCLGVAAGGRRSGEAERSKASGSARLGSVLSSEFSAVISCRATSRFSAKVEFSAVISCRATSRFSAKLEFSAVISCRATSRFSAKVEFSAVISCRATSRFSAKLEFSAVISCRAKSRFSAKVEFSAVISCRATSRFSAKLEFSAVISCRATSRFSAKVEFSAVISCRATSRFSVKVEFSAVISCRATSRFSAKFRVFCCPRLWGNKSVQCKIPCFLLSSAVGQQFGSVQNSVFSACCPGLWGNKSMGKLSQVDPSATSLARLKWPRVKSLAMIKRGYSVYTVHEERVPHAMPARHSRTNLKQTHARGTDHSNNGGGGLHWSALPCPVHAKTSRLQRRLNH</sequence>
<gene>
    <name evidence="2" type="ORF">RRG08_055359</name>
</gene>
<feature type="region of interest" description="Disordered" evidence="1">
    <location>
        <begin position="484"/>
        <end position="511"/>
    </location>
</feature>
<reference evidence="2" key="1">
    <citation type="journal article" date="2023" name="G3 (Bethesda)">
        <title>A reference genome for the long-term kleptoplast-retaining sea slug Elysia crispata morphotype clarki.</title>
        <authorList>
            <person name="Eastman K.E."/>
            <person name="Pendleton A.L."/>
            <person name="Shaikh M.A."/>
            <person name="Suttiyut T."/>
            <person name="Ogas R."/>
            <person name="Tomko P."/>
            <person name="Gavelis G."/>
            <person name="Widhalm J.R."/>
            <person name="Wisecaver J.H."/>
        </authorList>
    </citation>
    <scope>NUCLEOTIDE SEQUENCE</scope>
    <source>
        <strain evidence="2">ECLA1</strain>
    </source>
</reference>